<sequence>MSLGVFISCNEAKQVTELKKFLKTHGVKTLDSTETRQENWWDDFRKCIHQLSICWKDDSVSESDVNDVLTTVASLVIQLPPTQSDDVIKLLCEQYLDFSGENTRKHRSKLFSLNLLFHGLRPDDHLKCVIYVTLVLCARKLGLVSQIIYDPKKVTAWLTKCQCSVEERQNVWRILYETHSELGETRRATEALVYLLSTFTEATAAQARQDAIKCIISVIQDPSLLAHDQLHTLRPIQFLEGEPVHDFFKIFVSGNLATFKAFLKTHPDFLSQNGLDEDACLHKLRLLTLMQLSENQTELSYDAAAKELELPLGELEPFIIEAVRQRSVACKLDQVNRRILITGAFPRTFGRPQWASLRDTLIQWHTGLGKVQQSIASMIQTETV</sequence>
<dbReference type="PROSITE" id="PS50250">
    <property type="entry name" value="PCI"/>
    <property type="match status" value="1"/>
</dbReference>
<evidence type="ECO:0000256" key="1">
    <source>
        <dbReference type="ARBA" id="ARBA00008482"/>
    </source>
</evidence>
<reference evidence="7 8" key="1">
    <citation type="journal article" date="2019" name="BMC Genomics">
        <title>New insights from Opisthorchis felineus genome: update on genomics of the epidemiologically important liver flukes.</title>
        <authorList>
            <person name="Ershov N.I."/>
            <person name="Mordvinov V.A."/>
            <person name="Prokhortchouk E.B."/>
            <person name="Pakharukova M.Y."/>
            <person name="Gunbin K.V."/>
            <person name="Ustyantsev K."/>
            <person name="Genaev M.A."/>
            <person name="Blinov A.G."/>
            <person name="Mazur A."/>
            <person name="Boulygina E."/>
            <person name="Tsygankova S."/>
            <person name="Khrameeva E."/>
            <person name="Chekanov N."/>
            <person name="Fan G."/>
            <person name="Xiao A."/>
            <person name="Zhang H."/>
            <person name="Xu X."/>
            <person name="Yang H."/>
            <person name="Solovyev V."/>
            <person name="Lee S.M."/>
            <person name="Liu X."/>
            <person name="Afonnikov D.A."/>
            <person name="Skryabin K.G."/>
        </authorList>
    </citation>
    <scope>NUCLEOTIDE SEQUENCE [LARGE SCALE GENOMIC DNA]</scope>
    <source>
        <strain evidence="7">AK-0245</strain>
        <tissue evidence="7">Whole organism</tissue>
    </source>
</reference>
<dbReference type="Pfam" id="PF01399">
    <property type="entry name" value="PCI"/>
    <property type="match status" value="1"/>
</dbReference>
<keyword evidence="2 5" id="KW-0963">Cytoplasm</keyword>
<dbReference type="GO" id="GO:0016282">
    <property type="term" value="C:eukaryotic 43S preinitiation complex"/>
    <property type="evidence" value="ECO:0007669"/>
    <property type="project" value="UniProtKB-UniRule"/>
</dbReference>
<keyword evidence="4 5" id="KW-0648">Protein biosynthesis</keyword>
<evidence type="ECO:0000256" key="5">
    <source>
        <dbReference type="HAMAP-Rule" id="MF_03012"/>
    </source>
</evidence>
<dbReference type="InterPro" id="IPR000717">
    <property type="entry name" value="PCI_dom"/>
</dbReference>
<evidence type="ECO:0000256" key="4">
    <source>
        <dbReference type="ARBA" id="ARBA00022917"/>
    </source>
</evidence>
<comment type="subunit">
    <text evidence="5">Component of the eukaryotic translation initiation factor 3 (eIF-3) complex.</text>
</comment>
<comment type="similarity">
    <text evidence="5">Belongs to the eIF-3 subunit M family.</text>
</comment>
<evidence type="ECO:0000259" key="6">
    <source>
        <dbReference type="PROSITE" id="PS50250"/>
    </source>
</evidence>
<keyword evidence="8" id="KW-1185">Reference proteome</keyword>
<dbReference type="OrthoDB" id="10267031at2759"/>
<dbReference type="STRING" id="147828.A0A4S2LSN3"/>
<dbReference type="PANTHER" id="PTHR15350">
    <property type="entry name" value="COP9 SIGNALOSOME COMPLEX SUBUNIT 7/DENDRITIC CELL PROTEIN GA17"/>
    <property type="match status" value="1"/>
</dbReference>
<dbReference type="InterPro" id="IPR040750">
    <property type="entry name" value="eIF3m_C_helix"/>
</dbReference>
<dbReference type="PANTHER" id="PTHR15350:SF2">
    <property type="entry name" value="EUKARYOTIC TRANSLATION INITIATION FACTOR 3 SUBUNIT M"/>
    <property type="match status" value="1"/>
</dbReference>
<protein>
    <recommendedName>
        <fullName evidence="5">Eukaryotic translation initiation factor 3 subunit M</fullName>
        <shortName evidence="5">eIF3m</shortName>
    </recommendedName>
</protein>
<keyword evidence="3 5" id="KW-0396">Initiation factor</keyword>
<dbReference type="Pfam" id="PF18005">
    <property type="entry name" value="eIF3m_C_helix"/>
    <property type="match status" value="1"/>
</dbReference>
<dbReference type="Proteomes" id="UP000308267">
    <property type="component" value="Unassembled WGS sequence"/>
</dbReference>
<dbReference type="InterPro" id="IPR045237">
    <property type="entry name" value="COPS7/eIF3m"/>
</dbReference>
<evidence type="ECO:0000313" key="8">
    <source>
        <dbReference type="Proteomes" id="UP000308267"/>
    </source>
</evidence>
<evidence type="ECO:0000313" key="7">
    <source>
        <dbReference type="EMBL" id="TGZ66761.1"/>
    </source>
</evidence>
<comment type="similarity">
    <text evidence="1">Belongs to the CSN7/EIF3M family. CSN7 subfamily.</text>
</comment>
<dbReference type="GO" id="GO:0071541">
    <property type="term" value="C:eukaryotic translation initiation factor 3 complex, eIF3m"/>
    <property type="evidence" value="ECO:0007669"/>
    <property type="project" value="UniProtKB-UniRule"/>
</dbReference>
<dbReference type="EMBL" id="SJOL01006440">
    <property type="protein sequence ID" value="TGZ66761.1"/>
    <property type="molecule type" value="Genomic_DNA"/>
</dbReference>
<dbReference type="GO" id="GO:0033290">
    <property type="term" value="C:eukaryotic 48S preinitiation complex"/>
    <property type="evidence" value="ECO:0007669"/>
    <property type="project" value="UniProtKB-UniRule"/>
</dbReference>
<evidence type="ECO:0000256" key="2">
    <source>
        <dbReference type="ARBA" id="ARBA00022490"/>
    </source>
</evidence>
<dbReference type="GO" id="GO:0003743">
    <property type="term" value="F:translation initiation factor activity"/>
    <property type="evidence" value="ECO:0007669"/>
    <property type="project" value="UniProtKB-UniRule"/>
</dbReference>
<proteinExistence type="inferred from homology"/>
<dbReference type="AlphaFoldDB" id="A0A4S2LSN3"/>
<gene>
    <name evidence="7" type="ORF">CRM22_005149</name>
</gene>
<dbReference type="GO" id="GO:0001732">
    <property type="term" value="P:formation of cytoplasmic translation initiation complex"/>
    <property type="evidence" value="ECO:0007669"/>
    <property type="project" value="UniProtKB-UniRule"/>
</dbReference>
<name>A0A4S2LSN3_OPIFE</name>
<dbReference type="HAMAP" id="MF_03012">
    <property type="entry name" value="eIF3m"/>
    <property type="match status" value="1"/>
</dbReference>
<comment type="function">
    <text evidence="5">Component of the eukaryotic translation initiation factor 3 (eIF-3) complex, which is involved in protein synthesis of a specialized repertoire of mRNAs and, together with other initiation factors, stimulates binding of mRNA and methionyl-tRNAi to the 40S ribosome. The eIF-3 complex specifically targets and initiates translation of a subset of mRNAs involved in cell proliferation.</text>
</comment>
<comment type="subcellular location">
    <subcellularLocation>
        <location evidence="5">Cytoplasm</location>
    </subcellularLocation>
</comment>
<comment type="caution">
    <text evidence="7">The sequence shown here is derived from an EMBL/GenBank/DDBJ whole genome shotgun (WGS) entry which is preliminary data.</text>
</comment>
<organism evidence="7 8">
    <name type="scientific">Opisthorchis felineus</name>
    <dbReference type="NCBI Taxonomy" id="147828"/>
    <lineage>
        <taxon>Eukaryota</taxon>
        <taxon>Metazoa</taxon>
        <taxon>Spiralia</taxon>
        <taxon>Lophotrochozoa</taxon>
        <taxon>Platyhelminthes</taxon>
        <taxon>Trematoda</taxon>
        <taxon>Digenea</taxon>
        <taxon>Opisthorchiida</taxon>
        <taxon>Opisthorchiata</taxon>
        <taxon>Opisthorchiidae</taxon>
        <taxon>Opisthorchis</taxon>
    </lineage>
</organism>
<feature type="domain" description="PCI" evidence="6">
    <location>
        <begin position="184"/>
        <end position="346"/>
    </location>
</feature>
<evidence type="ECO:0000256" key="3">
    <source>
        <dbReference type="ARBA" id="ARBA00022540"/>
    </source>
</evidence>
<dbReference type="InterPro" id="IPR027528">
    <property type="entry name" value="eIF3m"/>
</dbReference>
<dbReference type="SMART" id="SM00088">
    <property type="entry name" value="PINT"/>
    <property type="match status" value="1"/>
</dbReference>
<accession>A0A4S2LSN3</accession>